<evidence type="ECO:0000256" key="5">
    <source>
        <dbReference type="PROSITE-ProRule" id="PRU01248"/>
    </source>
</evidence>
<dbReference type="Pfam" id="PF00589">
    <property type="entry name" value="Phage_integrase"/>
    <property type="match status" value="1"/>
</dbReference>
<keyword evidence="4" id="KW-0233">DNA recombination</keyword>
<sequence>MARPRKYNVSIPGLSCYLDARTNKVYWRYKHPTTGKFHGLGTNEAEAKAIAIEANTRIATQQMNQMIKLRDKISHVTNSSISVSGWVEKYSEQQEKRLKIGEIKLGTLRQKKGPLKTFVSLYGIKPLTDVTTRDVVHLLNLYLEKEQYRMAQIVRKVLIDVFKEAQHSGEVPPGFNPALATRNPKAKITRQRLSLDEWKLIYDAAAKSQPYLQRSMLLALTTGQRLGDISNMKFTDIWDSYLHVQQSKTGAKIALPLSLKCDAIGLTLEEIVSLCRDKILSPYLLHHHHAIASAKRGGQVLGSTITTLFSKVRDGIDYPWTKSGTAATFHEQRSLSERLYREQGIDTQTLLGHKNQQMTDRYNDDRGKDWKQLII</sequence>
<dbReference type="OrthoDB" id="8781634at2"/>
<dbReference type="PROSITE" id="PS51898">
    <property type="entry name" value="TYR_RECOMBINASE"/>
    <property type="match status" value="1"/>
</dbReference>
<dbReference type="EMBL" id="NQMS01000013">
    <property type="protein sequence ID" value="PAV94508.1"/>
    <property type="molecule type" value="Genomic_DNA"/>
</dbReference>
<feature type="domain" description="Tyr recombinase" evidence="6">
    <location>
        <begin position="188"/>
        <end position="375"/>
    </location>
</feature>
<dbReference type="InterPro" id="IPR010998">
    <property type="entry name" value="Integrase_recombinase_N"/>
</dbReference>
<feature type="domain" description="Core-binding (CB)" evidence="7">
    <location>
        <begin position="81"/>
        <end position="166"/>
    </location>
</feature>
<dbReference type="Pfam" id="PF09003">
    <property type="entry name" value="Arm-DNA-bind_1"/>
    <property type="match status" value="1"/>
</dbReference>
<dbReference type="Gene3D" id="1.10.150.130">
    <property type="match status" value="1"/>
</dbReference>
<evidence type="ECO:0000259" key="7">
    <source>
        <dbReference type="PROSITE" id="PS51900"/>
    </source>
</evidence>
<comment type="caution">
    <text evidence="8">The sequence shown here is derived from an EMBL/GenBank/DDBJ whole genome shotgun (WGS) entry which is preliminary data.</text>
</comment>
<dbReference type="Gene3D" id="1.10.443.10">
    <property type="entry name" value="Intergrase catalytic core"/>
    <property type="match status" value="1"/>
</dbReference>
<accession>A0A2A2M7K7</accession>
<dbReference type="InterPro" id="IPR044068">
    <property type="entry name" value="CB"/>
</dbReference>
<protein>
    <submittedName>
        <fullName evidence="8">Integrase</fullName>
    </submittedName>
</protein>
<evidence type="ECO:0000313" key="9">
    <source>
        <dbReference type="Proteomes" id="UP000218796"/>
    </source>
</evidence>
<organism evidence="8 9">
    <name type="scientific">Hafnia paralvei</name>
    <dbReference type="NCBI Taxonomy" id="546367"/>
    <lineage>
        <taxon>Bacteria</taxon>
        <taxon>Pseudomonadati</taxon>
        <taxon>Pseudomonadota</taxon>
        <taxon>Gammaproteobacteria</taxon>
        <taxon>Enterobacterales</taxon>
        <taxon>Hafniaceae</taxon>
        <taxon>Hafnia</taxon>
    </lineage>
</organism>
<keyword evidence="2" id="KW-0229">DNA integration</keyword>
<dbReference type="SUPFAM" id="SSF56349">
    <property type="entry name" value="DNA breaking-rejoining enzymes"/>
    <property type="match status" value="1"/>
</dbReference>
<dbReference type="InterPro" id="IPR011010">
    <property type="entry name" value="DNA_brk_join_enz"/>
</dbReference>
<reference evidence="8 9" key="1">
    <citation type="submission" date="2017-08" db="EMBL/GenBank/DDBJ databases">
        <title>Draft Genome Sequence of Hafnia alvei CITHA-6 Isolated from Raw Bovine Milk.</title>
        <authorList>
            <person name="Culligan E.P."/>
            <person name="Mcsweeney A."/>
            <person name="O'Doherty C."/>
            <person name="Gleeson E."/>
            <person name="O'Riordan D."/>
            <person name="Sleator R.D."/>
        </authorList>
    </citation>
    <scope>NUCLEOTIDE SEQUENCE [LARGE SCALE GENOMIC DNA]</scope>
    <source>
        <strain evidence="8 9">CITHA-6</strain>
    </source>
</reference>
<dbReference type="PROSITE" id="PS51900">
    <property type="entry name" value="CB"/>
    <property type="match status" value="1"/>
</dbReference>
<dbReference type="InterPro" id="IPR002104">
    <property type="entry name" value="Integrase_catalytic"/>
</dbReference>
<dbReference type="RefSeq" id="WP_095661726.1">
    <property type="nucleotide sequence ID" value="NZ_CAUFSP010000019.1"/>
</dbReference>
<comment type="similarity">
    <text evidence="1">Belongs to the 'phage' integrase family.</text>
</comment>
<proteinExistence type="inferred from homology"/>
<keyword evidence="3 5" id="KW-0238">DNA-binding</keyword>
<name>A0A2A2M7K7_9GAMM</name>
<dbReference type="GO" id="GO:0003677">
    <property type="term" value="F:DNA binding"/>
    <property type="evidence" value="ECO:0007669"/>
    <property type="project" value="UniProtKB-UniRule"/>
</dbReference>
<evidence type="ECO:0000313" key="8">
    <source>
        <dbReference type="EMBL" id="PAV94508.1"/>
    </source>
</evidence>
<gene>
    <name evidence="8" type="ORF">CJD50_20870</name>
</gene>
<evidence type="ECO:0000256" key="3">
    <source>
        <dbReference type="ARBA" id="ARBA00023125"/>
    </source>
</evidence>
<dbReference type="Proteomes" id="UP000218796">
    <property type="component" value="Unassembled WGS sequence"/>
</dbReference>
<dbReference type="Gene3D" id="3.30.160.60">
    <property type="entry name" value="Classic Zinc Finger"/>
    <property type="match status" value="1"/>
</dbReference>
<evidence type="ECO:0000256" key="1">
    <source>
        <dbReference type="ARBA" id="ARBA00008857"/>
    </source>
</evidence>
<dbReference type="AlphaFoldDB" id="A0A2A2M7K7"/>
<dbReference type="GO" id="GO:0008907">
    <property type="term" value="F:integrase activity"/>
    <property type="evidence" value="ECO:0007669"/>
    <property type="project" value="InterPro"/>
</dbReference>
<evidence type="ECO:0000256" key="2">
    <source>
        <dbReference type="ARBA" id="ARBA00022908"/>
    </source>
</evidence>
<dbReference type="InterPro" id="IPR015094">
    <property type="entry name" value="Integrase_lambda-typ_DNA-bd_N"/>
</dbReference>
<evidence type="ECO:0000259" key="6">
    <source>
        <dbReference type="PROSITE" id="PS51898"/>
    </source>
</evidence>
<dbReference type="GO" id="GO:0006310">
    <property type="term" value="P:DNA recombination"/>
    <property type="evidence" value="ECO:0007669"/>
    <property type="project" value="UniProtKB-KW"/>
</dbReference>
<evidence type="ECO:0000256" key="4">
    <source>
        <dbReference type="ARBA" id="ARBA00023172"/>
    </source>
</evidence>
<keyword evidence="9" id="KW-1185">Reference proteome</keyword>
<dbReference type="InterPro" id="IPR013762">
    <property type="entry name" value="Integrase-like_cat_sf"/>
</dbReference>